<keyword evidence="6 8" id="KW-0472">Membrane</keyword>
<organism evidence="9 10">
    <name type="scientific">Streptomyces mooreae</name>
    <dbReference type="NCBI Taxonomy" id="3075523"/>
    <lineage>
        <taxon>Bacteria</taxon>
        <taxon>Bacillati</taxon>
        <taxon>Actinomycetota</taxon>
        <taxon>Actinomycetes</taxon>
        <taxon>Kitasatosporales</taxon>
        <taxon>Streptomycetaceae</taxon>
        <taxon>Streptomyces</taxon>
    </lineage>
</organism>
<dbReference type="Gene3D" id="1.20.1250.20">
    <property type="entry name" value="MFS general substrate transporter like domains"/>
    <property type="match status" value="1"/>
</dbReference>
<feature type="transmembrane region" description="Helical" evidence="8">
    <location>
        <begin position="76"/>
        <end position="95"/>
    </location>
</feature>
<dbReference type="Proteomes" id="UP001180551">
    <property type="component" value="Unassembled WGS sequence"/>
</dbReference>
<keyword evidence="10" id="KW-1185">Reference proteome</keyword>
<feature type="transmembrane region" description="Helical" evidence="8">
    <location>
        <begin position="182"/>
        <end position="208"/>
    </location>
</feature>
<dbReference type="Pfam" id="PF05977">
    <property type="entry name" value="MFS_3"/>
    <property type="match status" value="1"/>
</dbReference>
<comment type="subcellular location">
    <subcellularLocation>
        <location evidence="1">Cell membrane</location>
        <topology evidence="1">Multi-pass membrane protein</topology>
    </subcellularLocation>
</comment>
<evidence type="ECO:0000256" key="1">
    <source>
        <dbReference type="ARBA" id="ARBA00004651"/>
    </source>
</evidence>
<accession>A0ABU2T672</accession>
<dbReference type="RefSeq" id="WP_311623138.1">
    <property type="nucleotide sequence ID" value="NZ_JAVRFE010000008.1"/>
</dbReference>
<dbReference type="InterPro" id="IPR010290">
    <property type="entry name" value="TM_effector"/>
</dbReference>
<feature type="transmembrane region" description="Helical" evidence="8">
    <location>
        <begin position="399"/>
        <end position="416"/>
    </location>
</feature>
<keyword evidence="4 8" id="KW-0812">Transmembrane</keyword>
<proteinExistence type="predicted"/>
<name>A0ABU2T672_9ACTN</name>
<dbReference type="InterPro" id="IPR036259">
    <property type="entry name" value="MFS_trans_sf"/>
</dbReference>
<keyword evidence="3" id="KW-1003">Cell membrane</keyword>
<evidence type="ECO:0000256" key="3">
    <source>
        <dbReference type="ARBA" id="ARBA00022475"/>
    </source>
</evidence>
<reference evidence="9" key="1">
    <citation type="submission" date="2024-05" db="EMBL/GenBank/DDBJ databases">
        <title>30 novel species of actinomycetes from the DSMZ collection.</title>
        <authorList>
            <person name="Nouioui I."/>
        </authorList>
    </citation>
    <scope>NUCLEOTIDE SEQUENCE</scope>
    <source>
        <strain evidence="9">DSM 41527</strain>
    </source>
</reference>
<comment type="caution">
    <text evidence="9">The sequence shown here is derived from an EMBL/GenBank/DDBJ whole genome shotgun (WGS) entry which is preliminary data.</text>
</comment>
<keyword evidence="2" id="KW-0813">Transport</keyword>
<evidence type="ECO:0000313" key="9">
    <source>
        <dbReference type="EMBL" id="MDT0455840.1"/>
    </source>
</evidence>
<feature type="transmembrane region" description="Helical" evidence="8">
    <location>
        <begin position="116"/>
        <end position="141"/>
    </location>
</feature>
<evidence type="ECO:0000256" key="8">
    <source>
        <dbReference type="SAM" id="Phobius"/>
    </source>
</evidence>
<feature type="transmembrane region" description="Helical" evidence="8">
    <location>
        <begin position="373"/>
        <end position="393"/>
    </location>
</feature>
<feature type="transmembrane region" description="Helical" evidence="8">
    <location>
        <begin position="332"/>
        <end position="352"/>
    </location>
</feature>
<evidence type="ECO:0000256" key="7">
    <source>
        <dbReference type="SAM" id="MobiDB-lite"/>
    </source>
</evidence>
<evidence type="ECO:0000256" key="2">
    <source>
        <dbReference type="ARBA" id="ARBA00022448"/>
    </source>
</evidence>
<feature type="compositionally biased region" description="Low complexity" evidence="7">
    <location>
        <begin position="10"/>
        <end position="21"/>
    </location>
</feature>
<dbReference type="PANTHER" id="PTHR23513:SF6">
    <property type="entry name" value="MAJOR FACILITATOR SUPERFAMILY ASSOCIATED DOMAIN-CONTAINING PROTEIN"/>
    <property type="match status" value="1"/>
</dbReference>
<feature type="transmembrane region" description="Helical" evidence="8">
    <location>
        <begin position="273"/>
        <end position="296"/>
    </location>
</feature>
<dbReference type="PANTHER" id="PTHR23513">
    <property type="entry name" value="INTEGRAL MEMBRANE EFFLUX PROTEIN-RELATED"/>
    <property type="match status" value="1"/>
</dbReference>
<keyword evidence="5 8" id="KW-1133">Transmembrane helix</keyword>
<evidence type="ECO:0000313" key="10">
    <source>
        <dbReference type="Proteomes" id="UP001180551"/>
    </source>
</evidence>
<evidence type="ECO:0000256" key="6">
    <source>
        <dbReference type="ARBA" id="ARBA00023136"/>
    </source>
</evidence>
<sequence length="427" mass="43843">MTAQHEDAGTDAAAPTASTGAPAARRRGLSVFWRYWTASTVSQAGDAVTTVALPLLAVGALQASAFEVSLLPAAQYAAWIAIGLPAGVIVQRLPLRGTQVVMDLLRAAAIASVPVAYALGVLHLAQLVVVALVIGLATVVFDVGNSTFLPTIVSKDELTARNSLSSASTSATQLGGPSLGGVLVQFCGAALSLVVDAVSYLVSALLLWSLPRAAPPKAPAERESTVALIKEGWRFVAHHTVIRPCAAAATLTNFILGGLMALTPVFLVRTLHAPASLVGLLIAAEGLGSLVGATLTTRLVNRLGSARTLVYGTFAGAACALLMPLAQAGWGLLLFALGSMGFGAAAVVMSILTRTHRQTVTPLELLPRVMATVRFISWGAIPVGALVAGGAATALGNRGAVWVMCALAFLAPLALWSSPIRRMRDLA</sequence>
<feature type="region of interest" description="Disordered" evidence="7">
    <location>
        <begin position="1"/>
        <end position="21"/>
    </location>
</feature>
<evidence type="ECO:0000256" key="4">
    <source>
        <dbReference type="ARBA" id="ARBA00022692"/>
    </source>
</evidence>
<gene>
    <name evidence="9" type="ORF">RM550_08810</name>
</gene>
<protein>
    <submittedName>
        <fullName evidence="9">MFS transporter</fullName>
    </submittedName>
</protein>
<evidence type="ECO:0000256" key="5">
    <source>
        <dbReference type="ARBA" id="ARBA00022989"/>
    </source>
</evidence>
<dbReference type="EMBL" id="JAVRFE010000008">
    <property type="protein sequence ID" value="MDT0455840.1"/>
    <property type="molecule type" value="Genomic_DNA"/>
</dbReference>
<dbReference type="SUPFAM" id="SSF103473">
    <property type="entry name" value="MFS general substrate transporter"/>
    <property type="match status" value="1"/>
</dbReference>
<feature type="transmembrane region" description="Helical" evidence="8">
    <location>
        <begin position="245"/>
        <end position="267"/>
    </location>
</feature>
<dbReference type="CDD" id="cd06173">
    <property type="entry name" value="MFS_MefA_like"/>
    <property type="match status" value="1"/>
</dbReference>
<feature type="transmembrane region" description="Helical" evidence="8">
    <location>
        <begin position="308"/>
        <end position="326"/>
    </location>
</feature>